<accession>A0A392NX26</accession>
<proteinExistence type="predicted"/>
<dbReference type="InterPro" id="IPR036543">
    <property type="entry name" value="Guanylate-bd_C_sf"/>
</dbReference>
<organism evidence="1 2">
    <name type="scientific">Trifolium medium</name>
    <dbReference type="NCBI Taxonomy" id="97028"/>
    <lineage>
        <taxon>Eukaryota</taxon>
        <taxon>Viridiplantae</taxon>
        <taxon>Streptophyta</taxon>
        <taxon>Embryophyta</taxon>
        <taxon>Tracheophyta</taxon>
        <taxon>Spermatophyta</taxon>
        <taxon>Magnoliopsida</taxon>
        <taxon>eudicotyledons</taxon>
        <taxon>Gunneridae</taxon>
        <taxon>Pentapetalae</taxon>
        <taxon>rosids</taxon>
        <taxon>fabids</taxon>
        <taxon>Fabales</taxon>
        <taxon>Fabaceae</taxon>
        <taxon>Papilionoideae</taxon>
        <taxon>50 kb inversion clade</taxon>
        <taxon>NPAAA clade</taxon>
        <taxon>Hologalegina</taxon>
        <taxon>IRL clade</taxon>
        <taxon>Trifolieae</taxon>
        <taxon>Trifolium</taxon>
    </lineage>
</organism>
<dbReference type="Gene3D" id="1.20.1000.10">
    <property type="entry name" value="Guanylate-binding protein, C-terminal domain"/>
    <property type="match status" value="1"/>
</dbReference>
<reference evidence="1 2" key="1">
    <citation type="journal article" date="2018" name="Front. Plant Sci.">
        <title>Red Clover (Trifolium pratense) and Zigzag Clover (T. medium) - A Picture of Genomic Similarities and Differences.</title>
        <authorList>
            <person name="Dluhosova J."/>
            <person name="Istvanek J."/>
            <person name="Nedelnik J."/>
            <person name="Repkova J."/>
        </authorList>
    </citation>
    <scope>NUCLEOTIDE SEQUENCE [LARGE SCALE GENOMIC DNA]</scope>
    <source>
        <strain evidence="2">cv. 10/8</strain>
        <tissue evidence="1">Leaf</tissue>
    </source>
</reference>
<evidence type="ECO:0000313" key="1">
    <source>
        <dbReference type="EMBL" id="MCI03656.1"/>
    </source>
</evidence>
<sequence>PHLERTKLCDMNDVELDQLYVTRREQLKELVGSIISPKIVQGKTLNGKEFVSFLEQILDALNKGEIPSSGSLVEVFNKGIIERCLKLYSEKMATLDLPLSEESQQGFHDRSRDEVMKVFDQQHFGHHHAKKSIMQLDEEIQKVPKFELI</sequence>
<name>A0A392NX26_9FABA</name>
<feature type="non-terminal residue" evidence="1">
    <location>
        <position position="1"/>
    </location>
</feature>
<dbReference type="EMBL" id="LXQA010052853">
    <property type="protein sequence ID" value="MCI03656.1"/>
    <property type="molecule type" value="Genomic_DNA"/>
</dbReference>
<dbReference type="Proteomes" id="UP000265520">
    <property type="component" value="Unassembled WGS sequence"/>
</dbReference>
<dbReference type="GO" id="GO:0005525">
    <property type="term" value="F:GTP binding"/>
    <property type="evidence" value="ECO:0007669"/>
    <property type="project" value="InterPro"/>
</dbReference>
<dbReference type="PANTHER" id="PTHR10751">
    <property type="entry name" value="GUANYLATE BINDING PROTEIN"/>
    <property type="match status" value="1"/>
</dbReference>
<dbReference type="AlphaFoldDB" id="A0A392NX26"/>
<keyword evidence="2" id="KW-1185">Reference proteome</keyword>
<dbReference type="SUPFAM" id="SSF48340">
    <property type="entry name" value="Interferon-induced guanylate-binding protein 1 (GBP1), C-terminal domain"/>
    <property type="match status" value="1"/>
</dbReference>
<protein>
    <submittedName>
        <fullName evidence="1">Guanylate-binding protein</fullName>
    </submittedName>
</protein>
<evidence type="ECO:0000313" key="2">
    <source>
        <dbReference type="Proteomes" id="UP000265520"/>
    </source>
</evidence>
<dbReference type="FunFam" id="1.20.1000.10:FF:000002">
    <property type="entry name" value="Guanylate-binding family protein"/>
    <property type="match status" value="1"/>
</dbReference>
<dbReference type="GO" id="GO:0003924">
    <property type="term" value="F:GTPase activity"/>
    <property type="evidence" value="ECO:0007669"/>
    <property type="project" value="InterPro"/>
</dbReference>
<comment type="caution">
    <text evidence="1">The sequence shown here is derived from an EMBL/GenBank/DDBJ whole genome shotgun (WGS) entry which is preliminary data.</text>
</comment>